<proteinExistence type="predicted"/>
<feature type="compositionally biased region" description="Gly residues" evidence="6">
    <location>
        <begin position="29"/>
        <end position="38"/>
    </location>
</feature>
<keyword evidence="5" id="KW-0539">Nucleus</keyword>
<comment type="subcellular location">
    <subcellularLocation>
        <location evidence="1">Nucleus</location>
    </subcellularLocation>
</comment>
<keyword evidence="2" id="KW-0805">Transcription regulation</keyword>
<feature type="compositionally biased region" description="Basic and acidic residues" evidence="6">
    <location>
        <begin position="40"/>
        <end position="54"/>
    </location>
</feature>
<dbReference type="Pfam" id="PF13837">
    <property type="entry name" value="Myb_DNA-bind_4"/>
    <property type="match status" value="1"/>
</dbReference>
<dbReference type="EMBL" id="GGEC01040003">
    <property type="protein sequence ID" value="MBX20487.1"/>
    <property type="molecule type" value="Transcribed_RNA"/>
</dbReference>
<dbReference type="GO" id="GO:0006355">
    <property type="term" value="P:regulation of DNA-templated transcription"/>
    <property type="evidence" value="ECO:0007669"/>
    <property type="project" value="UniProtKB-ARBA"/>
</dbReference>
<dbReference type="GO" id="GO:0003677">
    <property type="term" value="F:DNA binding"/>
    <property type="evidence" value="ECO:0007669"/>
    <property type="project" value="UniProtKB-KW"/>
</dbReference>
<dbReference type="InterPro" id="IPR044822">
    <property type="entry name" value="Myb_DNA-bind_4"/>
</dbReference>
<evidence type="ECO:0000313" key="8">
    <source>
        <dbReference type="EMBL" id="MBX20487.1"/>
    </source>
</evidence>
<sequence>MPGDSSALPGPDDVAAAATAATPVHEGGEVGFGVGPGSGEEDKNSSVRIDEGDRTNYGANRWPRKETLALLKIRSDMDAVFRESSHKGPLWEEVSR</sequence>
<accession>A0A2P2LR97</accession>
<evidence type="ECO:0000256" key="4">
    <source>
        <dbReference type="ARBA" id="ARBA00023163"/>
    </source>
</evidence>
<evidence type="ECO:0000259" key="7">
    <source>
        <dbReference type="Pfam" id="PF13837"/>
    </source>
</evidence>
<reference evidence="8" key="1">
    <citation type="submission" date="2018-02" db="EMBL/GenBank/DDBJ databases">
        <title>Rhizophora mucronata_Transcriptome.</title>
        <authorList>
            <person name="Meera S.P."/>
            <person name="Sreeshan A."/>
            <person name="Augustine A."/>
        </authorList>
    </citation>
    <scope>NUCLEOTIDE SEQUENCE</scope>
    <source>
        <tissue evidence="8">Leaf</tissue>
    </source>
</reference>
<evidence type="ECO:0000256" key="6">
    <source>
        <dbReference type="SAM" id="MobiDB-lite"/>
    </source>
</evidence>
<keyword evidence="4" id="KW-0804">Transcription</keyword>
<dbReference type="PANTHER" id="PTHR21654">
    <property type="entry name" value="FI21293P1"/>
    <property type="match status" value="1"/>
</dbReference>
<protein>
    <recommendedName>
        <fullName evidence="7">Myb/SANT-like DNA-binding domain-containing protein</fullName>
    </recommendedName>
</protein>
<evidence type="ECO:0000256" key="1">
    <source>
        <dbReference type="ARBA" id="ARBA00004123"/>
    </source>
</evidence>
<dbReference type="GO" id="GO:0005634">
    <property type="term" value="C:nucleus"/>
    <property type="evidence" value="ECO:0007669"/>
    <property type="project" value="UniProtKB-SubCell"/>
</dbReference>
<evidence type="ECO:0000256" key="5">
    <source>
        <dbReference type="ARBA" id="ARBA00023242"/>
    </source>
</evidence>
<evidence type="ECO:0000256" key="2">
    <source>
        <dbReference type="ARBA" id="ARBA00023015"/>
    </source>
</evidence>
<organism evidence="8">
    <name type="scientific">Rhizophora mucronata</name>
    <name type="common">Asiatic mangrove</name>
    <dbReference type="NCBI Taxonomy" id="61149"/>
    <lineage>
        <taxon>Eukaryota</taxon>
        <taxon>Viridiplantae</taxon>
        <taxon>Streptophyta</taxon>
        <taxon>Embryophyta</taxon>
        <taxon>Tracheophyta</taxon>
        <taxon>Spermatophyta</taxon>
        <taxon>Magnoliopsida</taxon>
        <taxon>eudicotyledons</taxon>
        <taxon>Gunneridae</taxon>
        <taxon>Pentapetalae</taxon>
        <taxon>rosids</taxon>
        <taxon>fabids</taxon>
        <taxon>Malpighiales</taxon>
        <taxon>Rhizophoraceae</taxon>
        <taxon>Rhizophora</taxon>
    </lineage>
</organism>
<feature type="compositionally biased region" description="Low complexity" evidence="6">
    <location>
        <begin position="11"/>
        <end position="25"/>
    </location>
</feature>
<evidence type="ECO:0000256" key="3">
    <source>
        <dbReference type="ARBA" id="ARBA00023125"/>
    </source>
</evidence>
<dbReference type="AlphaFoldDB" id="A0A2P2LR97"/>
<dbReference type="Gene3D" id="1.10.10.60">
    <property type="entry name" value="Homeodomain-like"/>
    <property type="match status" value="1"/>
</dbReference>
<keyword evidence="3" id="KW-0238">DNA-binding</keyword>
<feature type="domain" description="Myb/SANT-like DNA-binding" evidence="7">
    <location>
        <begin position="60"/>
        <end position="96"/>
    </location>
</feature>
<name>A0A2P2LR97_RHIMU</name>
<dbReference type="PANTHER" id="PTHR21654:SF73">
    <property type="entry name" value="TRIHELIX TRANSCRIPTION FACTOR GT-2"/>
    <property type="match status" value="1"/>
</dbReference>
<feature type="region of interest" description="Disordered" evidence="6">
    <location>
        <begin position="1"/>
        <end position="59"/>
    </location>
</feature>